<dbReference type="Pfam" id="PF04427">
    <property type="entry name" value="Brix"/>
    <property type="match status" value="1"/>
</dbReference>
<evidence type="ECO:0000313" key="8">
    <source>
        <dbReference type="Proteomes" id="UP000070133"/>
    </source>
</evidence>
<comment type="similarity">
    <text evidence="2 4">Belongs to the RPF2 family.</text>
</comment>
<evidence type="ECO:0000256" key="2">
    <source>
        <dbReference type="ARBA" id="ARBA00010782"/>
    </source>
</evidence>
<dbReference type="GO" id="GO:0000027">
    <property type="term" value="P:ribosomal large subunit assembly"/>
    <property type="evidence" value="ECO:0007669"/>
    <property type="project" value="InterPro"/>
</dbReference>
<dbReference type="InterPro" id="IPR007109">
    <property type="entry name" value="Brix"/>
</dbReference>
<proteinExistence type="inferred from homology"/>
<keyword evidence="3 4" id="KW-0539">Nucleus</keyword>
<dbReference type="SMART" id="SM00879">
    <property type="entry name" value="Brix"/>
    <property type="match status" value="1"/>
</dbReference>
<comment type="subcellular location">
    <subcellularLocation>
        <location evidence="1 4">Nucleus</location>
        <location evidence="1 4">Nucleolus</location>
    </subcellularLocation>
</comment>
<evidence type="ECO:0000256" key="1">
    <source>
        <dbReference type="ARBA" id="ARBA00004604"/>
    </source>
</evidence>
<feature type="compositionally biased region" description="Basic and acidic residues" evidence="5">
    <location>
        <begin position="322"/>
        <end position="331"/>
    </location>
</feature>
<dbReference type="AlphaFoldDB" id="A0A139HJU7"/>
<dbReference type="OrthoDB" id="407658at2759"/>
<dbReference type="GO" id="GO:0005730">
    <property type="term" value="C:nucleolus"/>
    <property type="evidence" value="ECO:0007669"/>
    <property type="project" value="UniProtKB-SubCell"/>
</dbReference>
<dbReference type="PANTHER" id="PTHR12728:SF0">
    <property type="entry name" value="RIBOSOME PRODUCTION FACTOR 2 HOMOLOG"/>
    <property type="match status" value="1"/>
</dbReference>
<dbReference type="GO" id="GO:0019843">
    <property type="term" value="F:rRNA binding"/>
    <property type="evidence" value="ECO:0007669"/>
    <property type="project" value="UniProtKB-UniRule"/>
</dbReference>
<organism evidence="7 8">
    <name type="scientific">Pseudocercospora eumusae</name>
    <dbReference type="NCBI Taxonomy" id="321146"/>
    <lineage>
        <taxon>Eukaryota</taxon>
        <taxon>Fungi</taxon>
        <taxon>Dikarya</taxon>
        <taxon>Ascomycota</taxon>
        <taxon>Pezizomycotina</taxon>
        <taxon>Dothideomycetes</taxon>
        <taxon>Dothideomycetidae</taxon>
        <taxon>Mycosphaerellales</taxon>
        <taxon>Mycosphaerellaceae</taxon>
        <taxon>Pseudocercospora</taxon>
    </lineage>
</organism>
<sequence>MALPIREIKPKNARTKRYLDNKAPQIVENPRTTLFLRYTTSSEVLSLVMKDLHSIKRPLCVKFDKKNSIRPFEDPSSLEFFADKNDASLMVYASHSKKRPHALTLVRMFDFKVLNMMELLVDPDTFRSLSQFKNAKAAVGLKPLLSFSGSAFESPIANEFTLAKSMLLDLFKGPDAGNVDVEGLQYMIHFSVDEEEKDGVKPQIYMRCYLIRTKKGGEKLPKVDLEEMGPRIDFRVGRVHESDPEMMKEAMRRPKTTEAKPKKNIETDTIGDKVGRIHMGRQDLSQLQTRKMKGLKRSRDVVDEDGDDVMLSDDGEGGGVQLDDKRPRISA</sequence>
<keyword evidence="8" id="KW-1185">Reference proteome</keyword>
<reference evidence="7 8" key="1">
    <citation type="submission" date="2015-07" db="EMBL/GenBank/DDBJ databases">
        <title>Comparative genomics of the Sigatoka disease complex on banana suggests a link between parallel evolutionary changes in Pseudocercospora fijiensis and Pseudocercospora eumusae and increased virulence on the banana host.</title>
        <authorList>
            <person name="Chang T.-C."/>
            <person name="Salvucci A."/>
            <person name="Crous P.W."/>
            <person name="Stergiopoulos I."/>
        </authorList>
    </citation>
    <scope>NUCLEOTIDE SEQUENCE [LARGE SCALE GENOMIC DNA]</scope>
    <source>
        <strain evidence="7 8">CBS 114824</strain>
    </source>
</reference>
<evidence type="ECO:0000256" key="3">
    <source>
        <dbReference type="ARBA" id="ARBA00023242"/>
    </source>
</evidence>
<dbReference type="PANTHER" id="PTHR12728">
    <property type="entry name" value="BRIX DOMAIN CONTAINING PROTEIN"/>
    <property type="match status" value="1"/>
</dbReference>
<feature type="compositionally biased region" description="Acidic residues" evidence="5">
    <location>
        <begin position="302"/>
        <end position="316"/>
    </location>
</feature>
<feature type="region of interest" description="Disordered" evidence="5">
    <location>
        <begin position="288"/>
        <end position="331"/>
    </location>
</feature>
<dbReference type="EMBL" id="LFZN01000038">
    <property type="protein sequence ID" value="KXT02755.1"/>
    <property type="molecule type" value="Genomic_DNA"/>
</dbReference>
<dbReference type="GO" id="GO:0000463">
    <property type="term" value="P:maturation of LSU-rRNA from tricistronic rRNA transcript (SSU-rRNA, 5.8S rRNA, LSU-rRNA)"/>
    <property type="evidence" value="ECO:0007669"/>
    <property type="project" value="TreeGrafter"/>
</dbReference>
<dbReference type="PROSITE" id="PS50833">
    <property type="entry name" value="BRIX"/>
    <property type="match status" value="1"/>
</dbReference>
<accession>A0A139HJU7</accession>
<protein>
    <recommendedName>
        <fullName evidence="4">Ribosome production factor 2 homolog</fullName>
    </recommendedName>
    <alternativeName>
        <fullName evidence="4">Ribosome biogenesis protein RPF2 homolog</fullName>
    </alternativeName>
</protein>
<dbReference type="Proteomes" id="UP000070133">
    <property type="component" value="Unassembled WGS sequence"/>
</dbReference>
<name>A0A139HJU7_9PEZI</name>
<feature type="domain" description="Brix" evidence="6">
    <location>
        <begin position="31"/>
        <end position="245"/>
    </location>
</feature>
<evidence type="ECO:0000256" key="4">
    <source>
        <dbReference type="RuleBase" id="RU367086"/>
    </source>
</evidence>
<evidence type="ECO:0000313" key="7">
    <source>
        <dbReference type="EMBL" id="KXT02755.1"/>
    </source>
</evidence>
<evidence type="ECO:0000259" key="6">
    <source>
        <dbReference type="PROSITE" id="PS50833"/>
    </source>
</evidence>
<dbReference type="InterPro" id="IPR039770">
    <property type="entry name" value="Rpf2"/>
</dbReference>
<comment type="caution">
    <text evidence="7">The sequence shown here is derived from an EMBL/GenBank/DDBJ whole genome shotgun (WGS) entry which is preliminary data.</text>
</comment>
<dbReference type="STRING" id="321146.A0A139HJU7"/>
<gene>
    <name evidence="7" type="ORF">AC578_5444</name>
</gene>
<evidence type="ECO:0000256" key="5">
    <source>
        <dbReference type="SAM" id="MobiDB-lite"/>
    </source>
</evidence>